<proteinExistence type="predicted"/>
<name>A0A7X5BT49_9BACT</name>
<feature type="chain" id="PRO_5031335951" description="Lipoprotein" evidence="1">
    <location>
        <begin position="25"/>
        <end position="318"/>
    </location>
</feature>
<accession>A0A7X5BT49</accession>
<gene>
    <name evidence="2" type="ORF">GTZ93_23925</name>
</gene>
<evidence type="ECO:0000313" key="2">
    <source>
        <dbReference type="EMBL" id="NBC42855.1"/>
    </source>
</evidence>
<keyword evidence="1" id="KW-0732">Signal</keyword>
<sequence length="318" mass="34769">MKSKRPLRLSVLLIAAMAFPGCNEDPAPVELNPASLTEAQRSLQQIDQLYESDPAAALDAAQRLRPKLDELNHLLTRVETSPNHYVEFYDLQPGGILLAERGPAGEGRILSESGIADHSAVELYRQLTGGATPPEALVKAERLVTPPDDANVLARDEADPNLKSSGAFALDRGAQRGDGLASVTQSLGSGDGVVFRDQYCFKAGDFFNCLPNITGDTWASANSKSSFTRLAPYRGSMRMQVSYDNAVKGAWATFAGEEWSFRQLSGTYYPCPVWQACGTQEYYLRTHRWDVLDAAGDGYHFSYAFRSSCSWIGCDNPP</sequence>
<comment type="caution">
    <text evidence="2">The sequence shown here is derived from an EMBL/GenBank/DDBJ whole genome shotgun (WGS) entry which is preliminary data.</text>
</comment>
<feature type="signal peptide" evidence="1">
    <location>
        <begin position="1"/>
        <end position="24"/>
    </location>
</feature>
<evidence type="ECO:0000256" key="1">
    <source>
        <dbReference type="SAM" id="SignalP"/>
    </source>
</evidence>
<reference evidence="2 3" key="1">
    <citation type="submission" date="2020-01" db="EMBL/GenBank/DDBJ databases">
        <title>The draft genome sequence of Corallococcus exiguus DSM 14696.</title>
        <authorList>
            <person name="Zhang X."/>
            <person name="Zhu H."/>
        </authorList>
    </citation>
    <scope>NUCLEOTIDE SEQUENCE [LARGE SCALE GENOMIC DNA]</scope>
    <source>
        <strain evidence="2 3">DSM 14696</strain>
    </source>
</reference>
<dbReference type="Proteomes" id="UP000537825">
    <property type="component" value="Unassembled WGS sequence"/>
</dbReference>
<dbReference type="AlphaFoldDB" id="A0A7X5BT49"/>
<dbReference type="EMBL" id="JAAAPK010000006">
    <property type="protein sequence ID" value="NBC42855.1"/>
    <property type="molecule type" value="Genomic_DNA"/>
</dbReference>
<dbReference type="RefSeq" id="WP_139915666.1">
    <property type="nucleotide sequence ID" value="NZ_CBCSLE010000021.1"/>
</dbReference>
<evidence type="ECO:0000313" key="3">
    <source>
        <dbReference type="Proteomes" id="UP000537825"/>
    </source>
</evidence>
<organism evidence="2 3">
    <name type="scientific">Corallococcus exiguus</name>
    <dbReference type="NCBI Taxonomy" id="83462"/>
    <lineage>
        <taxon>Bacteria</taxon>
        <taxon>Pseudomonadati</taxon>
        <taxon>Myxococcota</taxon>
        <taxon>Myxococcia</taxon>
        <taxon>Myxococcales</taxon>
        <taxon>Cystobacterineae</taxon>
        <taxon>Myxococcaceae</taxon>
        <taxon>Corallococcus</taxon>
    </lineage>
</organism>
<keyword evidence="3" id="KW-1185">Reference proteome</keyword>
<protein>
    <recommendedName>
        <fullName evidence="4">Lipoprotein</fullName>
    </recommendedName>
</protein>
<evidence type="ECO:0008006" key="4">
    <source>
        <dbReference type="Google" id="ProtNLM"/>
    </source>
</evidence>